<sequence>MGLFTAPDREEWIRPQSSWSRETEPIFHNLSAVLEKATSSLEKATKVNVLLADMGDFAAMNEIYTMVPKPVATRKAEGASRITS</sequence>
<dbReference type="Pfam" id="PF01042">
    <property type="entry name" value="Ribonuc_L-PSP"/>
    <property type="match status" value="1"/>
</dbReference>
<dbReference type="CDD" id="cd00448">
    <property type="entry name" value="YjgF_YER057c_UK114_family"/>
    <property type="match status" value="1"/>
</dbReference>
<evidence type="ECO:0000313" key="2">
    <source>
        <dbReference type="Proteomes" id="UP000001628"/>
    </source>
</evidence>
<dbReference type="Proteomes" id="UP000001628">
    <property type="component" value="Unassembled WGS sequence"/>
</dbReference>
<accession>A0A0A0HVE9</accession>
<evidence type="ECO:0000313" key="1">
    <source>
        <dbReference type="EMBL" id="KGM92323.1"/>
    </source>
</evidence>
<dbReference type="HOGENOM" id="CLU_2528095_0_0_1"/>
<dbReference type="EMBL" id="KN275959">
    <property type="protein sequence ID" value="KGM92323.1"/>
    <property type="molecule type" value="Genomic_DNA"/>
</dbReference>
<organism evidence="1 2">
    <name type="scientific">Paracoccidioides brasiliensis (strain Pb18)</name>
    <dbReference type="NCBI Taxonomy" id="502780"/>
    <lineage>
        <taxon>Eukaryota</taxon>
        <taxon>Fungi</taxon>
        <taxon>Dikarya</taxon>
        <taxon>Ascomycota</taxon>
        <taxon>Pezizomycotina</taxon>
        <taxon>Eurotiomycetes</taxon>
        <taxon>Eurotiomycetidae</taxon>
        <taxon>Onygenales</taxon>
        <taxon>Ajellomycetaceae</taxon>
        <taxon>Paracoccidioides</taxon>
    </lineage>
</organism>
<dbReference type="InterPro" id="IPR035959">
    <property type="entry name" value="RutC-like_sf"/>
</dbReference>
<reference evidence="1 2" key="1">
    <citation type="journal article" date="2011" name="PLoS Genet.">
        <title>Comparative genomic analysis of human fungal pathogens causing paracoccidioidomycosis.</title>
        <authorList>
            <person name="Desjardins C.A."/>
            <person name="Champion M.D."/>
            <person name="Holder J.W."/>
            <person name="Muszewska A."/>
            <person name="Goldberg J."/>
            <person name="Bailao A.M."/>
            <person name="Brigido M.M."/>
            <person name="Ferreira M.E."/>
            <person name="Garcia A.M."/>
            <person name="Grynberg M."/>
            <person name="Gujja S."/>
            <person name="Heiman D.I."/>
            <person name="Henn M.R."/>
            <person name="Kodira C.D."/>
            <person name="Leon-Narvaez H."/>
            <person name="Longo L.V."/>
            <person name="Ma L.J."/>
            <person name="Malavazi I."/>
            <person name="Matsuo A.L."/>
            <person name="Morais F.V."/>
            <person name="Pereira M."/>
            <person name="Rodriguez-Brito S."/>
            <person name="Sakthikumar S."/>
            <person name="Salem-Izacc S.M."/>
            <person name="Sykes S.M."/>
            <person name="Teixeira M.M."/>
            <person name="Vallejo M.C."/>
            <person name="Walter M.E."/>
            <person name="Yandava C."/>
            <person name="Young S."/>
            <person name="Zeng Q."/>
            <person name="Zucker J."/>
            <person name="Felipe M.S."/>
            <person name="Goldman G.H."/>
            <person name="Haas B.J."/>
            <person name="McEwen J.G."/>
            <person name="Nino-Vega G."/>
            <person name="Puccia R."/>
            <person name="San-Blas G."/>
            <person name="Soares C.M."/>
            <person name="Birren B.W."/>
            <person name="Cuomo C.A."/>
        </authorList>
    </citation>
    <scope>NUCLEOTIDE SEQUENCE [LARGE SCALE GENOMIC DNA]</scope>
    <source>
        <strain evidence="1 2">Pb18</strain>
    </source>
</reference>
<protein>
    <submittedName>
        <fullName evidence="1">Uncharacterized protein</fullName>
    </submittedName>
</protein>
<proteinExistence type="predicted"/>
<dbReference type="InterPro" id="IPR006175">
    <property type="entry name" value="YjgF/YER057c/UK114"/>
</dbReference>
<dbReference type="GeneID" id="22587415"/>
<dbReference type="KEGG" id="pbn:PADG_11518"/>
<dbReference type="STRING" id="502780.A0A0A0HVE9"/>
<keyword evidence="2" id="KW-1185">Reference proteome</keyword>
<dbReference type="AlphaFoldDB" id="A0A0A0HVE9"/>
<name>A0A0A0HVE9_PARBD</name>
<dbReference type="RefSeq" id="XP_010758979.1">
    <property type="nucleotide sequence ID" value="XM_010760677.1"/>
</dbReference>
<dbReference type="Gene3D" id="3.30.1330.40">
    <property type="entry name" value="RutC-like"/>
    <property type="match status" value="1"/>
</dbReference>
<gene>
    <name evidence="1" type="ORF">PADG_11518</name>
</gene>
<dbReference type="InParanoid" id="A0A0A0HVE9"/>
<dbReference type="SUPFAM" id="SSF55298">
    <property type="entry name" value="YjgF-like"/>
    <property type="match status" value="1"/>
</dbReference>
<dbReference type="VEuPathDB" id="FungiDB:PADG_11518"/>